<comment type="caution">
    <text evidence="4">The sequence shown here is derived from an EMBL/GenBank/DDBJ whole genome shotgun (WGS) entry which is preliminary data.</text>
</comment>
<dbReference type="InterPro" id="IPR012816">
    <property type="entry name" value="NADAR"/>
</dbReference>
<dbReference type="Pfam" id="PF08719">
    <property type="entry name" value="NADAR"/>
    <property type="match status" value="1"/>
</dbReference>
<sequence>MPCVAPSPVCAQLFPAAEDQILIRRVAEPGGWLSNMSPHPIVYEGLKWWHAEALFQALRLAPDDEAREAVREPRSPMMAKMIAKRFRTRHVVAPLSEADVENMRLCLALKLDAHADLRGKLIASGERLLVEDCSARGRRVNNLFWGAVRVQDEDCPLGYAWEGRNMLGRLWKEERAMLQTLIS</sequence>
<comment type="catalytic activity">
    <reaction evidence="1">
        <text>5-amino-6-(5-phospho-D-ribosylamino)uracil + H2O = 5,6-diaminouracil + D-ribose 5-phosphate</text>
        <dbReference type="Rhea" id="RHEA:55020"/>
        <dbReference type="ChEBI" id="CHEBI:15377"/>
        <dbReference type="ChEBI" id="CHEBI:46252"/>
        <dbReference type="ChEBI" id="CHEBI:58453"/>
        <dbReference type="ChEBI" id="CHEBI:78346"/>
    </reaction>
</comment>
<evidence type="ECO:0000313" key="4">
    <source>
        <dbReference type="EMBL" id="TWU38684.1"/>
    </source>
</evidence>
<name>A0A5C6DR72_9BACT</name>
<dbReference type="RefSeq" id="WP_146601030.1">
    <property type="nucleotide sequence ID" value="NZ_SJPY01000006.1"/>
</dbReference>
<keyword evidence="5" id="KW-1185">Reference proteome</keyword>
<gene>
    <name evidence="4" type="primary">ybiA_1</name>
    <name evidence="4" type="ORF">Q31b_37620</name>
</gene>
<dbReference type="CDD" id="cd15457">
    <property type="entry name" value="NADAR"/>
    <property type="match status" value="1"/>
</dbReference>
<reference evidence="4 5" key="1">
    <citation type="submission" date="2019-02" db="EMBL/GenBank/DDBJ databases">
        <title>Deep-cultivation of Planctomycetes and their phenomic and genomic characterization uncovers novel biology.</title>
        <authorList>
            <person name="Wiegand S."/>
            <person name="Jogler M."/>
            <person name="Boedeker C."/>
            <person name="Pinto D."/>
            <person name="Vollmers J."/>
            <person name="Rivas-Marin E."/>
            <person name="Kohn T."/>
            <person name="Peeters S.H."/>
            <person name="Heuer A."/>
            <person name="Rast P."/>
            <person name="Oberbeckmann S."/>
            <person name="Bunk B."/>
            <person name="Jeske O."/>
            <person name="Meyerdierks A."/>
            <person name="Storesund J.E."/>
            <person name="Kallscheuer N."/>
            <person name="Luecker S."/>
            <person name="Lage O.M."/>
            <person name="Pohl T."/>
            <person name="Merkel B.J."/>
            <person name="Hornburger P."/>
            <person name="Mueller R.-W."/>
            <person name="Bruemmer F."/>
            <person name="Labrenz M."/>
            <person name="Spormann A.M."/>
            <person name="Op Den Camp H."/>
            <person name="Overmann J."/>
            <person name="Amann R."/>
            <person name="Jetten M.S.M."/>
            <person name="Mascher T."/>
            <person name="Medema M.H."/>
            <person name="Devos D.P."/>
            <person name="Kaster A.-K."/>
            <person name="Ovreas L."/>
            <person name="Rohde M."/>
            <person name="Galperin M.Y."/>
            <person name="Jogler C."/>
        </authorList>
    </citation>
    <scope>NUCLEOTIDE SEQUENCE [LARGE SCALE GENOMIC DNA]</scope>
    <source>
        <strain evidence="4 5">Q31b</strain>
    </source>
</reference>
<organism evidence="4 5">
    <name type="scientific">Novipirellula aureliae</name>
    <dbReference type="NCBI Taxonomy" id="2527966"/>
    <lineage>
        <taxon>Bacteria</taxon>
        <taxon>Pseudomonadati</taxon>
        <taxon>Planctomycetota</taxon>
        <taxon>Planctomycetia</taxon>
        <taxon>Pirellulales</taxon>
        <taxon>Pirellulaceae</taxon>
        <taxon>Novipirellula</taxon>
    </lineage>
</organism>
<comment type="catalytic activity">
    <reaction evidence="2">
        <text>2,5-diamino-6-hydroxy-4-(5-phosphoribosylamino)-pyrimidine + H2O = 2,5,6-triamino-4-hydroxypyrimidine + D-ribose 5-phosphate</text>
        <dbReference type="Rhea" id="RHEA:23436"/>
        <dbReference type="ChEBI" id="CHEBI:15377"/>
        <dbReference type="ChEBI" id="CHEBI:58614"/>
        <dbReference type="ChEBI" id="CHEBI:78346"/>
        <dbReference type="ChEBI" id="CHEBI:137796"/>
    </reaction>
</comment>
<dbReference type="Gene3D" id="1.10.357.40">
    <property type="entry name" value="YbiA-like"/>
    <property type="match status" value="1"/>
</dbReference>
<dbReference type="InterPro" id="IPR037238">
    <property type="entry name" value="YbiA-like_sf"/>
</dbReference>
<dbReference type="Proteomes" id="UP000315471">
    <property type="component" value="Unassembled WGS sequence"/>
</dbReference>
<dbReference type="OrthoDB" id="277379at2"/>
<feature type="domain" description="NADAR" evidence="3">
    <location>
        <begin position="28"/>
        <end position="178"/>
    </location>
</feature>
<evidence type="ECO:0000256" key="2">
    <source>
        <dbReference type="ARBA" id="ARBA00000751"/>
    </source>
</evidence>
<evidence type="ECO:0000259" key="3">
    <source>
        <dbReference type="Pfam" id="PF08719"/>
    </source>
</evidence>
<dbReference type="SUPFAM" id="SSF143990">
    <property type="entry name" value="YbiA-like"/>
    <property type="match status" value="1"/>
</dbReference>
<accession>A0A5C6DR72</accession>
<dbReference type="EMBL" id="SJPY01000006">
    <property type="protein sequence ID" value="TWU38684.1"/>
    <property type="molecule type" value="Genomic_DNA"/>
</dbReference>
<proteinExistence type="predicted"/>
<evidence type="ECO:0000256" key="1">
    <source>
        <dbReference type="ARBA" id="ARBA00000022"/>
    </source>
</evidence>
<protein>
    <submittedName>
        <fullName evidence="4">Swarming motility protein YbiA</fullName>
    </submittedName>
</protein>
<evidence type="ECO:0000313" key="5">
    <source>
        <dbReference type="Proteomes" id="UP000315471"/>
    </source>
</evidence>
<dbReference type="AlphaFoldDB" id="A0A5C6DR72"/>